<accession>A0A6U2CKQ6</accession>
<proteinExistence type="predicted"/>
<feature type="region of interest" description="Disordered" evidence="1">
    <location>
        <begin position="1"/>
        <end position="22"/>
    </location>
</feature>
<keyword evidence="2" id="KW-0472">Membrane</keyword>
<gene>
    <name evidence="3" type="ORF">HAND1043_LOCUS19858</name>
</gene>
<evidence type="ECO:0000256" key="2">
    <source>
        <dbReference type="SAM" id="Phobius"/>
    </source>
</evidence>
<keyword evidence="2" id="KW-1133">Transmembrane helix</keyword>
<protein>
    <submittedName>
        <fullName evidence="3">Uncharacterized protein</fullName>
    </submittedName>
</protein>
<organism evidence="3">
    <name type="scientific">Hemiselmis andersenii</name>
    <name type="common">Cryptophyte alga</name>
    <dbReference type="NCBI Taxonomy" id="464988"/>
    <lineage>
        <taxon>Eukaryota</taxon>
        <taxon>Cryptophyceae</taxon>
        <taxon>Cryptomonadales</taxon>
        <taxon>Hemiselmidaceae</taxon>
        <taxon>Hemiselmis</taxon>
    </lineage>
</organism>
<name>A0A6U2CKQ6_HEMAN</name>
<feature type="transmembrane region" description="Helical" evidence="2">
    <location>
        <begin position="157"/>
        <end position="178"/>
    </location>
</feature>
<keyword evidence="2" id="KW-0812">Transmembrane</keyword>
<evidence type="ECO:0000313" key="3">
    <source>
        <dbReference type="EMBL" id="CAD8753352.1"/>
    </source>
</evidence>
<dbReference type="EMBL" id="HBFK01032654">
    <property type="protein sequence ID" value="CAD8753352.1"/>
    <property type="molecule type" value="Transcribed_RNA"/>
</dbReference>
<feature type="transmembrane region" description="Helical" evidence="2">
    <location>
        <begin position="377"/>
        <end position="397"/>
    </location>
</feature>
<reference evidence="3" key="1">
    <citation type="submission" date="2021-01" db="EMBL/GenBank/DDBJ databases">
        <authorList>
            <person name="Corre E."/>
            <person name="Pelletier E."/>
            <person name="Niang G."/>
            <person name="Scheremetjew M."/>
            <person name="Finn R."/>
            <person name="Kale V."/>
            <person name="Holt S."/>
            <person name="Cochrane G."/>
            <person name="Meng A."/>
            <person name="Brown T."/>
            <person name="Cohen L."/>
        </authorList>
    </citation>
    <scope>NUCLEOTIDE SEQUENCE</scope>
    <source>
        <strain evidence="3">CCMP441</strain>
    </source>
</reference>
<sequence>MASNPTSVENLNSGGENDSIRTAPLTPAAQQRNGHLEMSSILVDHGYLHISRKSSEEPSTPATPELKYNESLRGNGVAVTCASCGPPCVEDAHSRVGSVALLLDAPSLADNDGSFIPAPDVVSVSPNKAKERPHTCNGRIHQFLDLFVVEPRAANSVGSATTIIVVCAAIVYAVILLLQTMSAPLYSVNEVKWSAGKFFPCQLQCLSPSGCVVSNTLNPNDPQPCVTVSHLDYFDLKMGRSEDAAMGISVAGLRSGSEPLVSINSDMYMEPDPSLPADDPMNTGIVDFVVDMPSKLSMGTHLAWYVETHNKTRTGKGALRREFFVQQVNSDGGVLASSTSCGVPEGWVQTRIRLMPQWNEITVDYETSLLDWFGTSAGMYAAFVSWGAMLVGTWEFWSGMV</sequence>
<evidence type="ECO:0000256" key="1">
    <source>
        <dbReference type="SAM" id="MobiDB-lite"/>
    </source>
</evidence>
<feature type="compositionally biased region" description="Polar residues" evidence="1">
    <location>
        <begin position="1"/>
        <end position="16"/>
    </location>
</feature>
<dbReference type="AlphaFoldDB" id="A0A6U2CKQ6"/>